<protein>
    <recommendedName>
        <fullName evidence="3">Biopolymer transporter Tol</fullName>
    </recommendedName>
</protein>
<accession>A0ABN1E117</accession>
<proteinExistence type="predicted"/>
<name>A0ABN1E117_9PROT</name>
<evidence type="ECO:0008006" key="3">
    <source>
        <dbReference type="Google" id="ProtNLM"/>
    </source>
</evidence>
<sequence>MLGWFGDKKINVNAPKRRGAGPTNVGSCAGADSSIVAAKPEGNAMLRLALVFALSAAAAVAADKPVVPDWAQPGSATRTQVAPPADFHRATTTFHTPIGVFDGQSDVGSAVVPGSASFDKATGAYTIISAGYNVWYSRDEFRYLWKKMSGDVSLAADIAYPDPKGYDDRKAVLIIRQSLDDDSAEAIVALHGGGMVHLAERPTTGARVKDMEYRMGGRGRPGGKSPDDLVPVIAKRIGIEKRGDEFTLWISLEGEPMHQFGPPITLKLNAPFYVGIGFCSHLPDKADTAVLSNVVLENAAGKVK</sequence>
<keyword evidence="2" id="KW-1185">Reference proteome</keyword>
<organism evidence="1 2">
    <name type="scientific">Rhizomicrobium electricum</name>
    <dbReference type="NCBI Taxonomy" id="480070"/>
    <lineage>
        <taxon>Bacteria</taxon>
        <taxon>Pseudomonadati</taxon>
        <taxon>Pseudomonadota</taxon>
        <taxon>Alphaproteobacteria</taxon>
        <taxon>Micropepsales</taxon>
        <taxon>Micropepsaceae</taxon>
        <taxon>Rhizomicrobium</taxon>
    </lineage>
</organism>
<comment type="caution">
    <text evidence="1">The sequence shown here is derived from an EMBL/GenBank/DDBJ whole genome shotgun (WGS) entry which is preliminary data.</text>
</comment>
<reference evidence="1 2" key="1">
    <citation type="journal article" date="2019" name="Int. J. Syst. Evol. Microbiol.">
        <title>The Global Catalogue of Microorganisms (GCM) 10K type strain sequencing project: providing services to taxonomists for standard genome sequencing and annotation.</title>
        <authorList>
            <consortium name="The Broad Institute Genomics Platform"/>
            <consortium name="The Broad Institute Genome Sequencing Center for Infectious Disease"/>
            <person name="Wu L."/>
            <person name="Ma J."/>
        </authorList>
    </citation>
    <scope>NUCLEOTIDE SEQUENCE [LARGE SCALE GENOMIC DNA]</scope>
    <source>
        <strain evidence="1 2">JCM 15089</strain>
    </source>
</reference>
<evidence type="ECO:0000313" key="1">
    <source>
        <dbReference type="EMBL" id="GAA0556719.1"/>
    </source>
</evidence>
<dbReference type="Proteomes" id="UP001499951">
    <property type="component" value="Unassembled WGS sequence"/>
</dbReference>
<evidence type="ECO:0000313" key="2">
    <source>
        <dbReference type="Proteomes" id="UP001499951"/>
    </source>
</evidence>
<dbReference type="EMBL" id="BAAADD010000001">
    <property type="protein sequence ID" value="GAA0556719.1"/>
    <property type="molecule type" value="Genomic_DNA"/>
</dbReference>
<gene>
    <name evidence="1" type="ORF">GCM10008942_01480</name>
</gene>